<evidence type="ECO:0000259" key="3">
    <source>
        <dbReference type="Pfam" id="PF00892"/>
    </source>
</evidence>
<dbReference type="EMBL" id="BAUV01000005">
    <property type="protein sequence ID" value="GAE34009.1"/>
    <property type="molecule type" value="Genomic_DNA"/>
</dbReference>
<dbReference type="AlphaFoldDB" id="W4QRS0"/>
<gene>
    <name evidence="4" type="ORF">JCM9157_1039</name>
</gene>
<proteinExistence type="inferred from homology"/>
<keyword evidence="2" id="KW-1133">Transmembrane helix</keyword>
<evidence type="ECO:0000256" key="1">
    <source>
        <dbReference type="ARBA" id="ARBA00007362"/>
    </source>
</evidence>
<evidence type="ECO:0000313" key="5">
    <source>
        <dbReference type="Proteomes" id="UP000018896"/>
    </source>
</evidence>
<dbReference type="Proteomes" id="UP000018896">
    <property type="component" value="Unassembled WGS sequence"/>
</dbReference>
<dbReference type="Pfam" id="PF00892">
    <property type="entry name" value="EamA"/>
    <property type="match status" value="1"/>
</dbReference>
<keyword evidence="2" id="KW-0812">Transmembrane</keyword>
<feature type="transmembrane region" description="Helical" evidence="2">
    <location>
        <begin position="37"/>
        <end position="54"/>
    </location>
</feature>
<dbReference type="eggNOG" id="COG0697">
    <property type="taxonomic scope" value="Bacteria"/>
</dbReference>
<dbReference type="STRING" id="1236973.JCM9157_1039"/>
<dbReference type="InterPro" id="IPR000620">
    <property type="entry name" value="EamA_dom"/>
</dbReference>
<comment type="similarity">
    <text evidence="1">Belongs to the EamA transporter family.</text>
</comment>
<dbReference type="GO" id="GO:0016020">
    <property type="term" value="C:membrane"/>
    <property type="evidence" value="ECO:0007669"/>
    <property type="project" value="InterPro"/>
</dbReference>
<feature type="transmembrane region" description="Helical" evidence="2">
    <location>
        <begin position="7"/>
        <end position="25"/>
    </location>
</feature>
<protein>
    <submittedName>
        <fullName evidence="4">Permease of the drug/metabolite transporter</fullName>
    </submittedName>
</protein>
<evidence type="ECO:0000313" key="4">
    <source>
        <dbReference type="EMBL" id="GAE34009.1"/>
    </source>
</evidence>
<sequence>MKMQVKADLMMVVVVIFWGSSYVFMKMGLDSIDGFNLIGLRFAIAFLFAGLIFYKKLMKLDLKTIKYGAS</sequence>
<evidence type="ECO:0000256" key="2">
    <source>
        <dbReference type="SAM" id="Phobius"/>
    </source>
</evidence>
<organism evidence="4 5">
    <name type="scientific">Halalkalibacter akibai (strain ATCC 43226 / DSM 21942 / CIP 109018 / JCM 9157 / 1139)</name>
    <name type="common">Bacillus akibai</name>
    <dbReference type="NCBI Taxonomy" id="1236973"/>
    <lineage>
        <taxon>Bacteria</taxon>
        <taxon>Bacillati</taxon>
        <taxon>Bacillota</taxon>
        <taxon>Bacilli</taxon>
        <taxon>Bacillales</taxon>
        <taxon>Bacillaceae</taxon>
        <taxon>Halalkalibacter</taxon>
    </lineage>
</organism>
<name>W4QRS0_HALA3</name>
<comment type="caution">
    <text evidence="4">The sequence shown here is derived from an EMBL/GenBank/DDBJ whole genome shotgun (WGS) entry which is preliminary data.</text>
</comment>
<keyword evidence="2" id="KW-0472">Membrane</keyword>
<keyword evidence="5" id="KW-1185">Reference proteome</keyword>
<accession>W4QRS0</accession>
<reference evidence="4 5" key="1">
    <citation type="journal article" date="2014" name="Genome Announc.">
        <title>Draft Genome Sequences of Three Alkaliphilic Bacillus Strains, Bacillus wakoensis JCM 9140T, Bacillus akibai JCM 9157T, and Bacillus hemicellulosilyticus JCM 9152T.</title>
        <authorList>
            <person name="Yuki M."/>
            <person name="Oshima K."/>
            <person name="Suda W."/>
            <person name="Oshida Y."/>
            <person name="Kitamura K."/>
            <person name="Iida T."/>
            <person name="Hattori M."/>
            <person name="Ohkuma M."/>
        </authorList>
    </citation>
    <scope>NUCLEOTIDE SEQUENCE [LARGE SCALE GENOMIC DNA]</scope>
    <source>
        <strain evidence="4 5">JCM 9157</strain>
    </source>
</reference>
<feature type="domain" description="EamA" evidence="3">
    <location>
        <begin position="6"/>
        <end position="60"/>
    </location>
</feature>